<evidence type="ECO:0000313" key="1">
    <source>
        <dbReference type="EMBL" id="EFX60071.1"/>
    </source>
</evidence>
<dbReference type="AlphaFoldDB" id="E9I7F9"/>
<evidence type="ECO:0000313" key="2">
    <source>
        <dbReference type="Proteomes" id="UP000000305"/>
    </source>
</evidence>
<dbReference type="EMBL" id="GL737198">
    <property type="protein sequence ID" value="EFX60071.1"/>
    <property type="molecule type" value="Genomic_DNA"/>
</dbReference>
<proteinExistence type="predicted"/>
<name>E9I7F9_DAPPU</name>
<gene>
    <name evidence="1" type="ORF">DAPPUDRAFT_125616</name>
</gene>
<dbReference type="InParanoid" id="E9I7F9"/>
<organism evidence="1 2">
    <name type="scientific">Daphnia pulex</name>
    <name type="common">Water flea</name>
    <dbReference type="NCBI Taxonomy" id="6669"/>
    <lineage>
        <taxon>Eukaryota</taxon>
        <taxon>Metazoa</taxon>
        <taxon>Ecdysozoa</taxon>
        <taxon>Arthropoda</taxon>
        <taxon>Crustacea</taxon>
        <taxon>Branchiopoda</taxon>
        <taxon>Diplostraca</taxon>
        <taxon>Cladocera</taxon>
        <taxon>Anomopoda</taxon>
        <taxon>Daphniidae</taxon>
        <taxon>Daphnia</taxon>
    </lineage>
</organism>
<keyword evidence="2" id="KW-1185">Reference proteome</keyword>
<sequence length="245" mass="28375">MEFVTARNDSFQYNAIYAKELKKNDKYKKYYATEGGPRLIYGEIGGTSQTYLSWRPKKAMPNSGSEKTPVEISEILISIVTEKKDTFIYEYEGKYGYSLDEKTLYTLLKKTEKNKYDDPCKTKYKLKEIDFSESNVSNLYSLLFKFNFEEKSDVPELVDMVVELKNCEGTAQYIKIALKYDAKSETYIGSQTIAQIQNCRWEIKSGLISAYNSCKEKTVWSFDTSKVKERGGRTIILDIRIRADE</sequence>
<dbReference type="HOGENOM" id="CLU_1134543_0_0_1"/>
<dbReference type="KEGG" id="dpx:DAPPUDRAFT_125616"/>
<reference evidence="1 2" key="1">
    <citation type="journal article" date="2011" name="Science">
        <title>The ecoresponsive genome of Daphnia pulex.</title>
        <authorList>
            <person name="Colbourne J.K."/>
            <person name="Pfrender M.E."/>
            <person name="Gilbert D."/>
            <person name="Thomas W.K."/>
            <person name="Tucker A."/>
            <person name="Oakley T.H."/>
            <person name="Tokishita S."/>
            <person name="Aerts A."/>
            <person name="Arnold G.J."/>
            <person name="Basu M.K."/>
            <person name="Bauer D.J."/>
            <person name="Caceres C.E."/>
            <person name="Carmel L."/>
            <person name="Casola C."/>
            <person name="Choi J.H."/>
            <person name="Detter J.C."/>
            <person name="Dong Q."/>
            <person name="Dusheyko S."/>
            <person name="Eads B.D."/>
            <person name="Frohlich T."/>
            <person name="Geiler-Samerotte K.A."/>
            <person name="Gerlach D."/>
            <person name="Hatcher P."/>
            <person name="Jogdeo S."/>
            <person name="Krijgsveld J."/>
            <person name="Kriventseva E.V."/>
            <person name="Kultz D."/>
            <person name="Laforsch C."/>
            <person name="Lindquist E."/>
            <person name="Lopez J."/>
            <person name="Manak J.R."/>
            <person name="Muller J."/>
            <person name="Pangilinan J."/>
            <person name="Patwardhan R.P."/>
            <person name="Pitluck S."/>
            <person name="Pritham E.J."/>
            <person name="Rechtsteiner A."/>
            <person name="Rho M."/>
            <person name="Rogozin I.B."/>
            <person name="Sakarya O."/>
            <person name="Salamov A."/>
            <person name="Schaack S."/>
            <person name="Shapiro H."/>
            <person name="Shiga Y."/>
            <person name="Skalitzky C."/>
            <person name="Smith Z."/>
            <person name="Souvorov A."/>
            <person name="Sung W."/>
            <person name="Tang Z."/>
            <person name="Tsuchiya D."/>
            <person name="Tu H."/>
            <person name="Vos H."/>
            <person name="Wang M."/>
            <person name="Wolf Y.I."/>
            <person name="Yamagata H."/>
            <person name="Yamada T."/>
            <person name="Ye Y."/>
            <person name="Shaw J.R."/>
            <person name="Andrews J."/>
            <person name="Crease T.J."/>
            <person name="Tang H."/>
            <person name="Lucas S.M."/>
            <person name="Robertson H.M."/>
            <person name="Bork P."/>
            <person name="Koonin E.V."/>
            <person name="Zdobnov E.M."/>
            <person name="Grigoriev I.V."/>
            <person name="Lynch M."/>
            <person name="Boore J.L."/>
        </authorList>
    </citation>
    <scope>NUCLEOTIDE SEQUENCE [LARGE SCALE GENOMIC DNA]</scope>
</reference>
<protein>
    <submittedName>
        <fullName evidence="1">Uncharacterized protein</fullName>
    </submittedName>
</protein>
<accession>E9I7F9</accession>
<dbReference type="Proteomes" id="UP000000305">
    <property type="component" value="Unassembled WGS sequence"/>
</dbReference>